<dbReference type="AlphaFoldDB" id="A0A8G0LAH8"/>
<dbReference type="EMBL" id="CP075866">
    <property type="protein sequence ID" value="QYS98767.1"/>
    <property type="molecule type" value="Genomic_DNA"/>
</dbReference>
<dbReference type="Pfam" id="PF23076">
    <property type="entry name" value="PH_FT_C"/>
    <property type="match status" value="1"/>
</dbReference>
<dbReference type="InterPro" id="IPR057082">
    <property type="entry name" value="PH_C"/>
</dbReference>
<gene>
    <name evidence="4" type="ORF">H0G86_005931</name>
</gene>
<keyword evidence="5" id="KW-1185">Reference proteome</keyword>
<proteinExistence type="predicted"/>
<organism evidence="4 5">
    <name type="scientific">Trichoderma simmonsii</name>
    <dbReference type="NCBI Taxonomy" id="1491479"/>
    <lineage>
        <taxon>Eukaryota</taxon>
        <taxon>Fungi</taxon>
        <taxon>Dikarya</taxon>
        <taxon>Ascomycota</taxon>
        <taxon>Pezizomycotina</taxon>
        <taxon>Sordariomycetes</taxon>
        <taxon>Hypocreomycetidae</taxon>
        <taxon>Hypocreales</taxon>
        <taxon>Hypocreaceae</taxon>
        <taxon>Trichoderma</taxon>
    </lineage>
</organism>
<reference evidence="4 5" key="1">
    <citation type="journal article" date="2021" name="BMC Genomics">
        <title>Telomere-to-telomere genome assembly of asparaginase-producing Trichoderma simmonsii.</title>
        <authorList>
            <person name="Chung D."/>
            <person name="Kwon Y.M."/>
            <person name="Yang Y."/>
        </authorList>
    </citation>
    <scope>NUCLEOTIDE SEQUENCE [LARGE SCALE GENOMIC DNA]</scope>
    <source>
        <strain evidence="4 5">GH-Sj1</strain>
    </source>
</reference>
<protein>
    <submittedName>
        <fullName evidence="4">Uncharacterized protein</fullName>
    </submittedName>
</protein>
<sequence length="504" mass="57986">MFSNHTTMELGSPKEDPAALVDAHLLKGCCLEAERSDSVWLRLEGLFLAIPEPNRRHLKPLIDEIKTSSLILRELADLSQVHQDRVPLVLDPLNTILPCMSRSLRDITTHYENRKLTKVNRWRTMFHDMTNEAGGLQLPQRFVVYNHYLSAIRDLLSRSPNFDLNMMEAFRLQIMNLREARGIPPPPIQAGPLVRYGSIPPADMDPSVHWAEQIFSLPLPSRSPLKSQLPSESFGPHRPWGHLSIPNNSKVLFRRPIDDDKISLIAYSDGRDGSPFLLLRTFYMGGPWFSVRGVHELCIQRENDSIQFKRWSRSENCSKLWATLRFQTWEELILMYCTFLALKSRNTLTIQLGTKEYTLKGERKLFQACILDDGFKHSLIVYEDKHTGGRRLHVAVWEGELRQCPVWTAFVTHQSASPTWLKRVSRKRIRLADIQLYVFCQQYRQQAQRKGSGGAFELQFYNEEAAQSFKDLFSPPATKSNTSRPITPRPNTPRAVSRPTTPRA</sequence>
<name>A0A8G0LAH8_9HYPO</name>
<evidence type="ECO:0000259" key="2">
    <source>
        <dbReference type="Pfam" id="PF23074"/>
    </source>
</evidence>
<evidence type="ECO:0000256" key="1">
    <source>
        <dbReference type="SAM" id="MobiDB-lite"/>
    </source>
</evidence>
<evidence type="ECO:0000259" key="3">
    <source>
        <dbReference type="Pfam" id="PF23076"/>
    </source>
</evidence>
<evidence type="ECO:0000313" key="5">
    <source>
        <dbReference type="Proteomes" id="UP000826661"/>
    </source>
</evidence>
<dbReference type="Proteomes" id="UP000826661">
    <property type="component" value="Chromosome III"/>
</dbReference>
<feature type="domain" description="PH" evidence="2">
    <location>
        <begin position="244"/>
        <end position="361"/>
    </location>
</feature>
<feature type="domain" description="PH" evidence="3">
    <location>
        <begin position="364"/>
        <end position="475"/>
    </location>
</feature>
<evidence type="ECO:0000313" key="4">
    <source>
        <dbReference type="EMBL" id="QYS98767.1"/>
    </source>
</evidence>
<feature type="region of interest" description="Disordered" evidence="1">
    <location>
        <begin position="472"/>
        <end position="504"/>
    </location>
</feature>
<dbReference type="InterPro" id="IPR057081">
    <property type="entry name" value="PH_N"/>
</dbReference>
<accession>A0A8G0LAH8</accession>
<dbReference type="Pfam" id="PF23074">
    <property type="entry name" value="PH_FT_N"/>
    <property type="match status" value="1"/>
</dbReference>